<dbReference type="RefSeq" id="WP_356709243.1">
    <property type="nucleotide sequence ID" value="NZ_JBEXIP010000005.1"/>
</dbReference>
<reference evidence="1 2" key="1">
    <citation type="submission" date="2024-06" db="EMBL/GenBank/DDBJ databases">
        <title>The Natural Products Discovery Center: Release of the First 8490 Sequenced Strains for Exploring Actinobacteria Biosynthetic Diversity.</title>
        <authorList>
            <person name="Kalkreuter E."/>
            <person name="Kautsar S.A."/>
            <person name="Yang D."/>
            <person name="Bader C.D."/>
            <person name="Teijaro C.N."/>
            <person name="Fluegel L."/>
            <person name="Davis C.M."/>
            <person name="Simpson J.R."/>
            <person name="Lauterbach L."/>
            <person name="Steele A.D."/>
            <person name="Gui C."/>
            <person name="Meng S."/>
            <person name="Li G."/>
            <person name="Viehrig K."/>
            <person name="Ye F."/>
            <person name="Su P."/>
            <person name="Kiefer A.F."/>
            <person name="Nichols A."/>
            <person name="Cepeda A.J."/>
            <person name="Yan W."/>
            <person name="Fan B."/>
            <person name="Jiang Y."/>
            <person name="Adhikari A."/>
            <person name="Zheng C.-J."/>
            <person name="Schuster L."/>
            <person name="Cowan T.M."/>
            <person name="Smanski M.J."/>
            <person name="Chevrette M.G."/>
            <person name="De Carvalho L.P.S."/>
            <person name="Shen B."/>
        </authorList>
    </citation>
    <scope>NUCLEOTIDE SEQUENCE [LARGE SCALE GENOMIC DNA]</scope>
    <source>
        <strain evidence="1 2">NPDC005137</strain>
    </source>
</reference>
<accession>A0ABV2U5N9</accession>
<protein>
    <submittedName>
        <fullName evidence="1">Uncharacterized protein</fullName>
    </submittedName>
</protein>
<sequence>MSKAGDTLGTIKARMYTPALAALREKGNPRLTPQQAAKQAGYPHKDVWPMCRASDAGRAAPRHPLLLGLLQTSGGGPGPVAPAHHHGAAICLVA</sequence>
<evidence type="ECO:0000313" key="1">
    <source>
        <dbReference type="EMBL" id="MET8433165.1"/>
    </source>
</evidence>
<keyword evidence="2" id="KW-1185">Reference proteome</keyword>
<organism evidence="1 2">
    <name type="scientific">Streptomyces sp. 900116325</name>
    <dbReference type="NCBI Taxonomy" id="3154295"/>
    <lineage>
        <taxon>Bacteria</taxon>
        <taxon>Bacillati</taxon>
        <taxon>Actinomycetota</taxon>
        <taxon>Actinomycetes</taxon>
        <taxon>Kitasatosporales</taxon>
        <taxon>Streptomycetaceae</taxon>
        <taxon>Streptomyces</taxon>
    </lineage>
</organism>
<dbReference type="EMBL" id="JBEXIP010000005">
    <property type="protein sequence ID" value="MET8433165.1"/>
    <property type="molecule type" value="Genomic_DNA"/>
</dbReference>
<proteinExistence type="predicted"/>
<evidence type="ECO:0000313" key="2">
    <source>
        <dbReference type="Proteomes" id="UP001550044"/>
    </source>
</evidence>
<comment type="caution">
    <text evidence="1">The sequence shown here is derived from an EMBL/GenBank/DDBJ whole genome shotgun (WGS) entry which is preliminary data.</text>
</comment>
<gene>
    <name evidence="1" type="ORF">ABZV61_10230</name>
</gene>
<dbReference type="Proteomes" id="UP001550044">
    <property type="component" value="Unassembled WGS sequence"/>
</dbReference>
<name>A0ABV2U5N9_9ACTN</name>